<dbReference type="GO" id="GO:0003677">
    <property type="term" value="F:DNA binding"/>
    <property type="evidence" value="ECO:0007669"/>
    <property type="project" value="UniProtKB-UniRule"/>
</dbReference>
<evidence type="ECO:0000313" key="8">
    <source>
        <dbReference type="EMBL" id="PLC56109.1"/>
    </source>
</evidence>
<dbReference type="GO" id="GO:0015074">
    <property type="term" value="P:DNA integration"/>
    <property type="evidence" value="ECO:0007669"/>
    <property type="project" value="UniProtKB-KW"/>
</dbReference>
<dbReference type="Gene3D" id="1.10.150.130">
    <property type="match status" value="1"/>
</dbReference>
<evidence type="ECO:0000313" key="9">
    <source>
        <dbReference type="Proteomes" id="UP000234420"/>
    </source>
</evidence>
<organism evidence="8 9">
    <name type="scientific">Photobacterium carnosum</name>
    <dbReference type="NCBI Taxonomy" id="2023717"/>
    <lineage>
        <taxon>Bacteria</taxon>
        <taxon>Pseudomonadati</taxon>
        <taxon>Pseudomonadota</taxon>
        <taxon>Gammaproteobacteria</taxon>
        <taxon>Vibrionales</taxon>
        <taxon>Vibrionaceae</taxon>
        <taxon>Photobacterium</taxon>
    </lineage>
</organism>
<evidence type="ECO:0000256" key="5">
    <source>
        <dbReference type="PROSITE-ProRule" id="PRU01248"/>
    </source>
</evidence>
<evidence type="ECO:0000256" key="3">
    <source>
        <dbReference type="ARBA" id="ARBA00023125"/>
    </source>
</evidence>
<evidence type="ECO:0000256" key="4">
    <source>
        <dbReference type="ARBA" id="ARBA00023172"/>
    </source>
</evidence>
<dbReference type="RefSeq" id="WP_101770363.1">
    <property type="nucleotide sequence ID" value="NZ_BPPU01000002.1"/>
</dbReference>
<dbReference type="PANTHER" id="PTHR30629">
    <property type="entry name" value="PROPHAGE INTEGRASE"/>
    <property type="match status" value="1"/>
</dbReference>
<keyword evidence="4" id="KW-0233">DNA recombination</keyword>
<dbReference type="Pfam" id="PF14659">
    <property type="entry name" value="Phage_int_SAM_3"/>
    <property type="match status" value="1"/>
</dbReference>
<evidence type="ECO:0000259" key="6">
    <source>
        <dbReference type="PROSITE" id="PS51898"/>
    </source>
</evidence>
<dbReference type="Proteomes" id="UP000234420">
    <property type="component" value="Unassembled WGS sequence"/>
</dbReference>
<dbReference type="InterPro" id="IPR011010">
    <property type="entry name" value="DNA_brk_join_enz"/>
</dbReference>
<dbReference type="Pfam" id="PF00589">
    <property type="entry name" value="Phage_integrase"/>
    <property type="match status" value="1"/>
</dbReference>
<keyword evidence="3 5" id="KW-0238">DNA-binding</keyword>
<accession>A0A2N4UM61</accession>
<feature type="domain" description="Tyr recombinase" evidence="6">
    <location>
        <begin position="197"/>
        <end position="380"/>
    </location>
</feature>
<dbReference type="InterPro" id="IPR044068">
    <property type="entry name" value="CB"/>
</dbReference>
<dbReference type="PROSITE" id="PS51900">
    <property type="entry name" value="CB"/>
    <property type="match status" value="1"/>
</dbReference>
<gene>
    <name evidence="8" type="ORF">CIK00_20210</name>
</gene>
<protein>
    <submittedName>
        <fullName evidence="8">Site-specific integrase</fullName>
    </submittedName>
</protein>
<dbReference type="AlphaFoldDB" id="A0A2N4UM61"/>
<dbReference type="SUPFAM" id="SSF56349">
    <property type="entry name" value="DNA breaking-rejoining enzymes"/>
    <property type="match status" value="1"/>
</dbReference>
<evidence type="ECO:0000256" key="1">
    <source>
        <dbReference type="ARBA" id="ARBA00008857"/>
    </source>
</evidence>
<keyword evidence="2" id="KW-0229">DNA integration</keyword>
<keyword evidence="9" id="KW-1185">Reference proteome</keyword>
<evidence type="ECO:0000256" key="2">
    <source>
        <dbReference type="ARBA" id="ARBA00022908"/>
    </source>
</evidence>
<reference evidence="8 9" key="1">
    <citation type="journal article" date="2018" name="Syst. Appl. Microbiol.">
        <title>Photobacterium carnosum sp. nov., isolated from spoiled modified atmosphere packaged poultry meat.</title>
        <authorList>
            <person name="Hilgarth M."/>
            <person name="Fuertes S."/>
            <person name="Ehrmann M."/>
            <person name="Vogel R.F."/>
        </authorList>
    </citation>
    <scope>NUCLEOTIDE SEQUENCE [LARGE SCALE GENOMIC DNA]</scope>
    <source>
        <strain evidence="8 9">TMW 2.2021</strain>
    </source>
</reference>
<dbReference type="InterPro" id="IPR004107">
    <property type="entry name" value="Integrase_SAM-like_N"/>
</dbReference>
<feature type="domain" description="Core-binding (CB)" evidence="7">
    <location>
        <begin position="89"/>
        <end position="177"/>
    </location>
</feature>
<dbReference type="CDD" id="cd01189">
    <property type="entry name" value="INT_ICEBs1_C_like"/>
    <property type="match status" value="1"/>
</dbReference>
<dbReference type="InterPro" id="IPR022000">
    <property type="entry name" value="Min27-like_integrase_DNA_bind"/>
</dbReference>
<dbReference type="InterPro" id="IPR050808">
    <property type="entry name" value="Phage_Integrase"/>
</dbReference>
<dbReference type="InterPro" id="IPR002104">
    <property type="entry name" value="Integrase_catalytic"/>
</dbReference>
<dbReference type="InterPro" id="IPR013762">
    <property type="entry name" value="Integrase-like_cat_sf"/>
</dbReference>
<sequence>MAAVNSRQGKLFVDFRYRGIRCREQTQLIDTPVNRKRLGGLIKTIEAEITLGIFDYQKYFPKSKSVVKFKEIEQRETNAIQALKAPNSPRLAEFADIWLKEKKIEWSKGHYDDVDGILTKYLIPMFGNQKISAITKQQILQFRSILTKVPGQKEGCLGPSRINHIMTPLRMLINEAADRYEFTSAWKNIKALKIGRSEIDPFSLSEIEQLIECAPEEYKAYYITRFFTGMRTSEIDGLMWDNVDFKNKIILVRQSLVKGVLKGLKTDSSYREIDLIDRVVAALKKHKETADLSDKFVFTNRHHKPLNYTIVSRTIWYPTLDRANLRHRNPYQTRHTYATLLLASGESPEWIAKQMGHSTTTMLFRVYSRFVPNLTRRDGSAFEKFLNYGGS</sequence>
<dbReference type="PROSITE" id="PS51898">
    <property type="entry name" value="TYR_RECOMBINASE"/>
    <property type="match status" value="1"/>
</dbReference>
<comment type="similarity">
    <text evidence="1">Belongs to the 'phage' integrase family.</text>
</comment>
<dbReference type="Gene3D" id="1.10.443.10">
    <property type="entry name" value="Intergrase catalytic core"/>
    <property type="match status" value="1"/>
</dbReference>
<dbReference type="GO" id="GO:0006310">
    <property type="term" value="P:DNA recombination"/>
    <property type="evidence" value="ECO:0007669"/>
    <property type="project" value="UniProtKB-KW"/>
</dbReference>
<evidence type="ECO:0000259" key="7">
    <source>
        <dbReference type="PROSITE" id="PS51900"/>
    </source>
</evidence>
<comment type="caution">
    <text evidence="8">The sequence shown here is derived from an EMBL/GenBank/DDBJ whole genome shotgun (WGS) entry which is preliminary data.</text>
</comment>
<name>A0A2N4UM61_9GAMM</name>
<dbReference type="Pfam" id="PF12167">
    <property type="entry name" value="Arm-DNA-bind_2"/>
    <property type="match status" value="1"/>
</dbReference>
<dbReference type="InterPro" id="IPR010998">
    <property type="entry name" value="Integrase_recombinase_N"/>
</dbReference>
<proteinExistence type="inferred from homology"/>
<dbReference type="PANTHER" id="PTHR30629:SF2">
    <property type="entry name" value="PROPHAGE INTEGRASE INTS-RELATED"/>
    <property type="match status" value="1"/>
</dbReference>
<dbReference type="EMBL" id="NPIB01000040">
    <property type="protein sequence ID" value="PLC56109.1"/>
    <property type="molecule type" value="Genomic_DNA"/>
</dbReference>